<evidence type="ECO:0000313" key="6">
    <source>
        <dbReference type="Proteomes" id="UP000591073"/>
    </source>
</evidence>
<evidence type="ECO:0000259" key="4">
    <source>
        <dbReference type="PROSITE" id="PS50835"/>
    </source>
</evidence>
<evidence type="ECO:0000256" key="3">
    <source>
        <dbReference type="ARBA" id="ARBA00043265"/>
    </source>
</evidence>
<dbReference type="InterPro" id="IPR013106">
    <property type="entry name" value="Ig_V-set"/>
</dbReference>
<dbReference type="Proteomes" id="UP000591073">
    <property type="component" value="Unassembled WGS sequence"/>
</dbReference>
<dbReference type="SMART" id="SM00406">
    <property type="entry name" value="IGv"/>
    <property type="match status" value="1"/>
</dbReference>
<keyword evidence="3" id="KW-1280">Immunoglobulin</keyword>
<sequence>GLRAAVELVESGGGLQAPGTSMTLVCKASGFTFSNFAMGWARQAADKGLEYVASSNTAGNTYYAPSLRGRSAIFRDDARRTITLRMSGLRDDDTATYYCAKA</sequence>
<dbReference type="FunFam" id="2.60.40.10:FF:002198">
    <property type="entry name" value="Immunoglobulin heavy variable 5-2"/>
    <property type="match status" value="1"/>
</dbReference>
<keyword evidence="1" id="KW-0391">Immunity</keyword>
<reference evidence="5 6" key="1">
    <citation type="submission" date="2019-09" db="EMBL/GenBank/DDBJ databases">
        <title>Bird 10,000 Genomes (B10K) Project - Family phase.</title>
        <authorList>
            <person name="Zhang G."/>
        </authorList>
    </citation>
    <scope>NUCLEOTIDE SEQUENCE [LARGE SCALE GENOMIC DNA]</scope>
    <source>
        <strain evidence="5">B10K-DU-008-63</strain>
    </source>
</reference>
<organism evidence="5 6">
    <name type="scientific">Glaucidium brasilianum</name>
    <name type="common">Ferruginous pygmy-owl</name>
    <dbReference type="NCBI Taxonomy" id="78217"/>
    <lineage>
        <taxon>Eukaryota</taxon>
        <taxon>Metazoa</taxon>
        <taxon>Chordata</taxon>
        <taxon>Craniata</taxon>
        <taxon>Vertebrata</taxon>
        <taxon>Euteleostomi</taxon>
        <taxon>Archelosauria</taxon>
        <taxon>Archosauria</taxon>
        <taxon>Dinosauria</taxon>
        <taxon>Saurischia</taxon>
        <taxon>Theropoda</taxon>
        <taxon>Coelurosauria</taxon>
        <taxon>Aves</taxon>
        <taxon>Neognathae</taxon>
        <taxon>Neoaves</taxon>
        <taxon>Telluraves</taxon>
        <taxon>Strigiformes</taxon>
        <taxon>Strigidae</taxon>
        <taxon>Glaucidium</taxon>
    </lineage>
</organism>
<gene>
    <name evidence="5" type="primary">Ighv364d</name>
    <name evidence="5" type="ORF">GLABRA_R11761</name>
</gene>
<name>A0A7L0SEG4_GLABR</name>
<comment type="caution">
    <text evidence="5">The sequence shown here is derived from an EMBL/GenBank/DDBJ whole genome shotgun (WGS) entry which is preliminary data.</text>
</comment>
<dbReference type="AlphaFoldDB" id="A0A7L0SEG4"/>
<keyword evidence="6" id="KW-1185">Reference proteome</keyword>
<dbReference type="InterPro" id="IPR050199">
    <property type="entry name" value="IgHV"/>
</dbReference>
<dbReference type="GO" id="GO:0019814">
    <property type="term" value="C:immunoglobulin complex"/>
    <property type="evidence" value="ECO:0007669"/>
    <property type="project" value="UniProtKB-KW"/>
</dbReference>
<feature type="non-terminal residue" evidence="5">
    <location>
        <position position="1"/>
    </location>
</feature>
<dbReference type="PANTHER" id="PTHR23266">
    <property type="entry name" value="IMMUNOGLOBULIN HEAVY CHAIN"/>
    <property type="match status" value="1"/>
</dbReference>
<dbReference type="GO" id="GO:0002250">
    <property type="term" value="P:adaptive immune response"/>
    <property type="evidence" value="ECO:0007669"/>
    <property type="project" value="UniProtKB-KW"/>
</dbReference>
<feature type="domain" description="Ig-like" evidence="4">
    <location>
        <begin position="19"/>
        <end position="102"/>
    </location>
</feature>
<feature type="non-terminal residue" evidence="5">
    <location>
        <position position="102"/>
    </location>
</feature>
<evidence type="ECO:0000256" key="2">
    <source>
        <dbReference type="ARBA" id="ARBA00023130"/>
    </source>
</evidence>
<dbReference type="InterPro" id="IPR036179">
    <property type="entry name" value="Ig-like_dom_sf"/>
</dbReference>
<keyword evidence="2" id="KW-1064">Adaptive immunity</keyword>
<proteinExistence type="predicted"/>
<dbReference type="EMBL" id="VXAP01002222">
    <property type="protein sequence ID" value="NXL40776.1"/>
    <property type="molecule type" value="Genomic_DNA"/>
</dbReference>
<dbReference type="Gene3D" id="2.60.40.10">
    <property type="entry name" value="Immunoglobulins"/>
    <property type="match status" value="1"/>
</dbReference>
<protein>
    <submittedName>
        <fullName evidence="5">HV64D protein</fullName>
    </submittedName>
</protein>
<dbReference type="Pfam" id="PF07686">
    <property type="entry name" value="V-set"/>
    <property type="match status" value="1"/>
</dbReference>
<dbReference type="SUPFAM" id="SSF48726">
    <property type="entry name" value="Immunoglobulin"/>
    <property type="match status" value="1"/>
</dbReference>
<dbReference type="OrthoDB" id="8865476at2759"/>
<evidence type="ECO:0000313" key="5">
    <source>
        <dbReference type="EMBL" id="NXL40776.1"/>
    </source>
</evidence>
<dbReference type="InterPro" id="IPR007110">
    <property type="entry name" value="Ig-like_dom"/>
</dbReference>
<dbReference type="InterPro" id="IPR013783">
    <property type="entry name" value="Ig-like_fold"/>
</dbReference>
<dbReference type="PROSITE" id="PS50835">
    <property type="entry name" value="IG_LIKE"/>
    <property type="match status" value="1"/>
</dbReference>
<evidence type="ECO:0000256" key="1">
    <source>
        <dbReference type="ARBA" id="ARBA00022859"/>
    </source>
</evidence>
<accession>A0A7L0SEG4</accession>
<dbReference type="GO" id="GO:0005576">
    <property type="term" value="C:extracellular region"/>
    <property type="evidence" value="ECO:0007669"/>
    <property type="project" value="UniProtKB-ARBA"/>
</dbReference>